<feature type="domain" description="Carboxymuconolactone decarboxylase-like" evidence="2">
    <location>
        <begin position="156"/>
        <end position="233"/>
    </location>
</feature>
<feature type="chain" id="PRO_5039140285" evidence="1">
    <location>
        <begin position="27"/>
        <end position="244"/>
    </location>
</feature>
<protein>
    <submittedName>
        <fullName evidence="3">Carboxymuconolactone decarboxylase family protein</fullName>
    </submittedName>
</protein>
<dbReference type="PANTHER" id="PTHR33570">
    <property type="entry name" value="4-CARBOXYMUCONOLACTONE DECARBOXYLASE FAMILY PROTEIN"/>
    <property type="match status" value="1"/>
</dbReference>
<dbReference type="GO" id="GO:0051920">
    <property type="term" value="F:peroxiredoxin activity"/>
    <property type="evidence" value="ECO:0007669"/>
    <property type="project" value="InterPro"/>
</dbReference>
<dbReference type="Gene3D" id="1.20.1290.10">
    <property type="entry name" value="AhpD-like"/>
    <property type="match status" value="1"/>
</dbReference>
<name>A0A9D2KMP0_9BACT</name>
<proteinExistence type="predicted"/>
<dbReference type="EMBL" id="DXAN01000020">
    <property type="protein sequence ID" value="HJA08748.1"/>
    <property type="molecule type" value="Genomic_DNA"/>
</dbReference>
<keyword evidence="1" id="KW-0732">Signal</keyword>
<comment type="caution">
    <text evidence="3">The sequence shown here is derived from an EMBL/GenBank/DDBJ whole genome shotgun (WGS) entry which is preliminary data.</text>
</comment>
<feature type="signal peptide" evidence="1">
    <location>
        <begin position="1"/>
        <end position="26"/>
    </location>
</feature>
<gene>
    <name evidence="3" type="ORF">H9962_06130</name>
</gene>
<dbReference type="InterPro" id="IPR003779">
    <property type="entry name" value="CMD-like"/>
</dbReference>
<dbReference type="AlphaFoldDB" id="A0A9D2KMP0"/>
<reference evidence="3" key="2">
    <citation type="submission" date="2021-04" db="EMBL/GenBank/DDBJ databases">
        <authorList>
            <person name="Gilroy R."/>
        </authorList>
    </citation>
    <scope>NUCLEOTIDE SEQUENCE</scope>
    <source>
        <strain evidence="3">CHK186-16707</strain>
    </source>
</reference>
<feature type="domain" description="Carboxymuconolactone decarboxylase-like" evidence="2">
    <location>
        <begin position="23"/>
        <end position="94"/>
    </location>
</feature>
<dbReference type="Proteomes" id="UP000824225">
    <property type="component" value="Unassembled WGS sequence"/>
</dbReference>
<dbReference type="PANTHER" id="PTHR33570:SF2">
    <property type="entry name" value="CARBOXYMUCONOLACTONE DECARBOXYLASE-LIKE DOMAIN-CONTAINING PROTEIN"/>
    <property type="match status" value="1"/>
</dbReference>
<reference evidence="3" key="1">
    <citation type="journal article" date="2021" name="PeerJ">
        <title>Extensive microbial diversity within the chicken gut microbiome revealed by metagenomics and culture.</title>
        <authorList>
            <person name="Gilroy R."/>
            <person name="Ravi A."/>
            <person name="Getino M."/>
            <person name="Pursley I."/>
            <person name="Horton D.L."/>
            <person name="Alikhan N.F."/>
            <person name="Baker D."/>
            <person name="Gharbi K."/>
            <person name="Hall N."/>
            <person name="Watson M."/>
            <person name="Adriaenssens E.M."/>
            <person name="Foster-Nyarko E."/>
            <person name="Jarju S."/>
            <person name="Secka A."/>
            <person name="Antonio M."/>
            <person name="Oren A."/>
            <person name="Chaudhuri R.R."/>
            <person name="La Ragione R."/>
            <person name="Hildebrand F."/>
            <person name="Pallen M.J."/>
        </authorList>
    </citation>
    <scope>NUCLEOTIDE SEQUENCE</scope>
    <source>
        <strain evidence="3">CHK186-16707</strain>
    </source>
</reference>
<organism evidence="3 4">
    <name type="scientific">Candidatus Mailhella merdigallinarum</name>
    <dbReference type="NCBI Taxonomy" id="2838658"/>
    <lineage>
        <taxon>Bacteria</taxon>
        <taxon>Pseudomonadati</taxon>
        <taxon>Thermodesulfobacteriota</taxon>
        <taxon>Desulfovibrionia</taxon>
        <taxon>Desulfovibrionales</taxon>
        <taxon>Desulfovibrionaceae</taxon>
        <taxon>Mailhella</taxon>
    </lineage>
</organism>
<evidence type="ECO:0000313" key="3">
    <source>
        <dbReference type="EMBL" id="HJA08748.1"/>
    </source>
</evidence>
<dbReference type="InterPro" id="IPR052512">
    <property type="entry name" value="4CMD/NDH-1_regulator"/>
</dbReference>
<evidence type="ECO:0000259" key="2">
    <source>
        <dbReference type="Pfam" id="PF02627"/>
    </source>
</evidence>
<evidence type="ECO:0000256" key="1">
    <source>
        <dbReference type="SAM" id="SignalP"/>
    </source>
</evidence>
<evidence type="ECO:0000313" key="4">
    <source>
        <dbReference type="Proteomes" id="UP000824225"/>
    </source>
</evidence>
<accession>A0A9D2KMP0</accession>
<sequence>MLLKSLITFLGICFTATIGSAGMAHAQSSLSESVLNARQQSIIPIAAFTANGNVEKLKAALAEGLQNGMTVNQIREILVQMYAYTGFPRSLTSLNTFIALLDERKAQGLEDEMGRDATPLPDTANIREIGTANQTAVIGRPASGRVYEFAPVIDTFLKEHLFGDIFSRDVLSFQERELATVSALASLPAETQLRSHLNCCLVVGWSEEQMKAFVSVLEAKVGKAEAELAEKALNAVLQSRAQTT</sequence>
<dbReference type="InterPro" id="IPR029032">
    <property type="entry name" value="AhpD-like"/>
</dbReference>
<dbReference type="Pfam" id="PF02627">
    <property type="entry name" value="CMD"/>
    <property type="match status" value="2"/>
</dbReference>
<dbReference type="SUPFAM" id="SSF69118">
    <property type="entry name" value="AhpD-like"/>
    <property type="match status" value="1"/>
</dbReference>